<feature type="binding site" evidence="7">
    <location>
        <position position="171"/>
    </location>
    <ligand>
        <name>ATP</name>
        <dbReference type="ChEBI" id="CHEBI:30616"/>
    </ligand>
</feature>
<gene>
    <name evidence="10" type="primary">stkP_5</name>
    <name evidence="10" type="ORF">Mal4_38930</name>
</gene>
<keyword evidence="11" id="KW-1185">Reference proteome</keyword>
<dbReference type="GO" id="GO:0005524">
    <property type="term" value="F:ATP binding"/>
    <property type="evidence" value="ECO:0007669"/>
    <property type="project" value="UniProtKB-UniRule"/>
</dbReference>
<dbReference type="Gene3D" id="2.60.200.20">
    <property type="match status" value="1"/>
</dbReference>
<evidence type="ECO:0000259" key="8">
    <source>
        <dbReference type="PROSITE" id="PS50006"/>
    </source>
</evidence>
<dbReference type="Pfam" id="PF00498">
    <property type="entry name" value="FHA"/>
    <property type="match status" value="1"/>
</dbReference>
<dbReference type="SUPFAM" id="SSF49879">
    <property type="entry name" value="SMAD/FHA domain"/>
    <property type="match status" value="1"/>
</dbReference>
<dbReference type="PROSITE" id="PS00108">
    <property type="entry name" value="PROTEIN_KINASE_ST"/>
    <property type="match status" value="1"/>
</dbReference>
<evidence type="ECO:0000256" key="2">
    <source>
        <dbReference type="ARBA" id="ARBA00012513"/>
    </source>
</evidence>
<dbReference type="InterPro" id="IPR017441">
    <property type="entry name" value="Protein_kinase_ATP_BS"/>
</dbReference>
<keyword evidence="4 7" id="KW-0547">Nucleotide-binding</keyword>
<feature type="domain" description="FHA" evidence="8">
    <location>
        <begin position="24"/>
        <end position="74"/>
    </location>
</feature>
<dbReference type="CDD" id="cd14014">
    <property type="entry name" value="STKc_PknB_like"/>
    <property type="match status" value="1"/>
</dbReference>
<dbReference type="InterPro" id="IPR050660">
    <property type="entry name" value="NEK_Ser/Thr_kinase"/>
</dbReference>
<dbReference type="PROSITE" id="PS00107">
    <property type="entry name" value="PROTEIN_KINASE_ATP"/>
    <property type="match status" value="1"/>
</dbReference>
<dbReference type="PANTHER" id="PTHR43671">
    <property type="entry name" value="SERINE/THREONINE-PROTEIN KINASE NEK"/>
    <property type="match status" value="1"/>
</dbReference>
<organism evidence="10 11">
    <name type="scientific">Maioricimonas rarisocia</name>
    <dbReference type="NCBI Taxonomy" id="2528026"/>
    <lineage>
        <taxon>Bacteria</taxon>
        <taxon>Pseudomonadati</taxon>
        <taxon>Planctomycetota</taxon>
        <taxon>Planctomycetia</taxon>
        <taxon>Planctomycetales</taxon>
        <taxon>Planctomycetaceae</taxon>
        <taxon>Maioricimonas</taxon>
    </lineage>
</organism>
<dbReference type="SMART" id="SM00240">
    <property type="entry name" value="FHA"/>
    <property type="match status" value="1"/>
</dbReference>
<evidence type="ECO:0000256" key="6">
    <source>
        <dbReference type="ARBA" id="ARBA00022840"/>
    </source>
</evidence>
<feature type="domain" description="Protein kinase" evidence="9">
    <location>
        <begin position="142"/>
        <end position="410"/>
    </location>
</feature>
<dbReference type="PROSITE" id="PS50006">
    <property type="entry name" value="FHA_DOMAIN"/>
    <property type="match status" value="1"/>
</dbReference>
<evidence type="ECO:0000256" key="5">
    <source>
        <dbReference type="ARBA" id="ARBA00022777"/>
    </source>
</evidence>
<dbReference type="EC" id="2.7.11.1" evidence="2"/>
<evidence type="ECO:0000256" key="7">
    <source>
        <dbReference type="PROSITE-ProRule" id="PRU10141"/>
    </source>
</evidence>
<dbReference type="PROSITE" id="PS50011">
    <property type="entry name" value="PROTEIN_KINASE_DOM"/>
    <property type="match status" value="1"/>
</dbReference>
<dbReference type="Pfam" id="PF00069">
    <property type="entry name" value="Pkinase"/>
    <property type="match status" value="1"/>
</dbReference>
<proteinExistence type="inferred from homology"/>
<keyword evidence="6 7" id="KW-0067">ATP-binding</keyword>
<dbReference type="Proteomes" id="UP000320496">
    <property type="component" value="Chromosome"/>
</dbReference>
<dbReference type="InterPro" id="IPR008984">
    <property type="entry name" value="SMAD_FHA_dom_sf"/>
</dbReference>
<dbReference type="InterPro" id="IPR000253">
    <property type="entry name" value="FHA_dom"/>
</dbReference>
<dbReference type="SUPFAM" id="SSF56112">
    <property type="entry name" value="Protein kinase-like (PK-like)"/>
    <property type="match status" value="1"/>
</dbReference>
<sequence>MTVRFEISSPSGQRTITIDRYTVLVVGRAHDADLRLDDDPHFSRRHFLLEVAPPACQLIDLESRNGTLVNGEPVTSTRLSHGDVISGGATTITFRIEQDSPDASTLELFPGESAHAPTAPPATSGVIDVDSGGTILQQIGPYRILREIGHGAMATVYQAGHVDGGDIVALKIIRSPLSVSETHRQLFLREARLMARLTHPRLVRFHATGFADEQIYLAMEYVSHEPFHELALSMPPRKRIRFACGILSQTLDVLEYIHSEGVVHRDVKPANLLLSNDGGRLVVKVADLGLAKNFHEAGLSGITSEGEARGTIAFMPQEQLAGSRDVGPAADLYSAAATLYWYLTGEFPYEFLPGKHPIAVALSQSPVPISERRPDLPEDLCEIITRAMMTDPAKRYQTAAEMREDLRPFLRKAGE</sequence>
<dbReference type="PANTHER" id="PTHR43671:SF13">
    <property type="entry name" value="SERINE_THREONINE-PROTEIN KINASE NEK2"/>
    <property type="match status" value="1"/>
</dbReference>
<evidence type="ECO:0000313" key="10">
    <source>
        <dbReference type="EMBL" id="QDU39548.1"/>
    </source>
</evidence>
<dbReference type="InterPro" id="IPR011009">
    <property type="entry name" value="Kinase-like_dom_sf"/>
</dbReference>
<accession>A0A517ZAR2</accession>
<evidence type="ECO:0000256" key="4">
    <source>
        <dbReference type="ARBA" id="ARBA00022741"/>
    </source>
</evidence>
<name>A0A517ZAR2_9PLAN</name>
<dbReference type="Gene3D" id="1.10.510.10">
    <property type="entry name" value="Transferase(Phosphotransferase) domain 1"/>
    <property type="match status" value="1"/>
</dbReference>
<protein>
    <recommendedName>
        <fullName evidence="2">non-specific serine/threonine protein kinase</fullName>
        <ecNumber evidence="2">2.7.11.1</ecNumber>
    </recommendedName>
</protein>
<dbReference type="RefSeq" id="WP_145370725.1">
    <property type="nucleotide sequence ID" value="NZ_CP036275.1"/>
</dbReference>
<evidence type="ECO:0000259" key="9">
    <source>
        <dbReference type="PROSITE" id="PS50011"/>
    </source>
</evidence>
<comment type="similarity">
    <text evidence="1">Belongs to the protein kinase superfamily. NEK Ser/Thr protein kinase family. NIMA subfamily.</text>
</comment>
<dbReference type="SMART" id="SM00220">
    <property type="entry name" value="S_TKc"/>
    <property type="match status" value="1"/>
</dbReference>
<reference evidence="10 11" key="1">
    <citation type="submission" date="2019-02" db="EMBL/GenBank/DDBJ databases">
        <title>Deep-cultivation of Planctomycetes and their phenomic and genomic characterization uncovers novel biology.</title>
        <authorList>
            <person name="Wiegand S."/>
            <person name="Jogler M."/>
            <person name="Boedeker C."/>
            <person name="Pinto D."/>
            <person name="Vollmers J."/>
            <person name="Rivas-Marin E."/>
            <person name="Kohn T."/>
            <person name="Peeters S.H."/>
            <person name="Heuer A."/>
            <person name="Rast P."/>
            <person name="Oberbeckmann S."/>
            <person name="Bunk B."/>
            <person name="Jeske O."/>
            <person name="Meyerdierks A."/>
            <person name="Storesund J.E."/>
            <person name="Kallscheuer N."/>
            <person name="Luecker S."/>
            <person name="Lage O.M."/>
            <person name="Pohl T."/>
            <person name="Merkel B.J."/>
            <person name="Hornburger P."/>
            <person name="Mueller R.-W."/>
            <person name="Bruemmer F."/>
            <person name="Labrenz M."/>
            <person name="Spormann A.M."/>
            <person name="Op den Camp H."/>
            <person name="Overmann J."/>
            <person name="Amann R."/>
            <person name="Jetten M.S.M."/>
            <person name="Mascher T."/>
            <person name="Medema M.H."/>
            <person name="Devos D.P."/>
            <person name="Kaster A.-K."/>
            <person name="Ovreas L."/>
            <person name="Rohde M."/>
            <person name="Galperin M.Y."/>
            <person name="Jogler C."/>
        </authorList>
    </citation>
    <scope>NUCLEOTIDE SEQUENCE [LARGE SCALE GENOMIC DNA]</scope>
    <source>
        <strain evidence="10 11">Mal4</strain>
    </source>
</reference>
<dbReference type="InterPro" id="IPR000719">
    <property type="entry name" value="Prot_kinase_dom"/>
</dbReference>
<dbReference type="GO" id="GO:0004674">
    <property type="term" value="F:protein serine/threonine kinase activity"/>
    <property type="evidence" value="ECO:0007669"/>
    <property type="project" value="UniProtKB-EC"/>
</dbReference>
<dbReference type="EMBL" id="CP036275">
    <property type="protein sequence ID" value="QDU39548.1"/>
    <property type="molecule type" value="Genomic_DNA"/>
</dbReference>
<evidence type="ECO:0000256" key="3">
    <source>
        <dbReference type="ARBA" id="ARBA00022679"/>
    </source>
</evidence>
<dbReference type="Gene3D" id="3.30.200.20">
    <property type="entry name" value="Phosphorylase Kinase, domain 1"/>
    <property type="match status" value="1"/>
</dbReference>
<dbReference type="AlphaFoldDB" id="A0A517ZAR2"/>
<evidence type="ECO:0000313" key="11">
    <source>
        <dbReference type="Proteomes" id="UP000320496"/>
    </source>
</evidence>
<evidence type="ECO:0000256" key="1">
    <source>
        <dbReference type="ARBA" id="ARBA00010886"/>
    </source>
</evidence>
<keyword evidence="5 10" id="KW-0418">Kinase</keyword>
<dbReference type="OrthoDB" id="6111975at2"/>
<keyword evidence="3 10" id="KW-0808">Transferase</keyword>
<dbReference type="InterPro" id="IPR008271">
    <property type="entry name" value="Ser/Thr_kinase_AS"/>
</dbReference>
<dbReference type="KEGG" id="mri:Mal4_38930"/>
<dbReference type="CDD" id="cd00060">
    <property type="entry name" value="FHA"/>
    <property type="match status" value="1"/>
</dbReference>